<dbReference type="RefSeq" id="WP_377716104.1">
    <property type="nucleotide sequence ID" value="NZ_JBHTJM010000009.1"/>
</dbReference>
<dbReference type="InterPro" id="IPR010917">
    <property type="entry name" value="TonB_rcpt_CS"/>
</dbReference>
<keyword evidence="5 10" id="KW-0812">Transmembrane</keyword>
<sequence length="828" mass="93147">MYSTKKSIISLAVCFVISLSTFGQKISIKDNLTNEAIANVAVYTSSKTKNQISNKNGVVDLSEFTAEDILIFSHISYENFKIKKNKIDNVIYLTNKSDELSEITLSVSKTSVKRNRVAEKIAVITKKDIELLAPQTSADLLAATPGIRVQKSQGGGGSPVIRGFEANRVLLVMDNVRMNNAIYRSGHLQNAITVNPFALERTEVVFGPSSVIYGSDALGGVVHFYSKTPKFNNEKIINGNSSSRFSSANNEITQNFGAEISLKKWASFTSFSISDFGDLRMGKNRQHGYDNWGLVTTYSDNDENSYNNNPIINQKPHVQKNTGYQQLDLLQKLNVKTSESSNLIFNFQFSESSNIPRFDKLTELKGETLKFAEWFYGPQKRLLFSPQYQFEPNFKWLNSGQITLAYQNVKESRVKRKYNSFERTYQKENVDVFSINTDFKVRLTKNRDLYYGLEFTHNDVNSIAYGKILNVQSNNIIGFSGSTVVQSRYPDGGSTYTTSAAYANYRQDINTKMTLNTGGRFTYTKLKANFIDQTYISLPVSKIELDNSSFTANLGLTYKPSDLTRFNAVISSGFRSPNIDDIGKVREKNGLLTVPNINLKPEFAYNGEIGFTQQLKNKQNIIELNGFYTLLNNYISRTNYIVENDTTTFNENTVIYDGEETPTIANTNGKTAYIIGGSLDLRFNPLKNFYTLSNITFTKGETNDTNVNLPSILPFFGSVDLEYRNKKFISGFNWTYSSKKDASDFSPGGEDNLTQTPLIDPDDSVEGDEFYIGLPSWQTFNASASYQFNNSFRLQLAIDNILDTHYKEFASGISAPGRNFRASVDIIF</sequence>
<keyword evidence="6" id="KW-0732">Signal</keyword>
<feature type="domain" description="TonB-dependent receptor-like beta-barrel" evidence="12">
    <location>
        <begin position="376"/>
        <end position="801"/>
    </location>
</feature>
<evidence type="ECO:0000256" key="4">
    <source>
        <dbReference type="ARBA" id="ARBA00022452"/>
    </source>
</evidence>
<evidence type="ECO:0000256" key="3">
    <source>
        <dbReference type="ARBA" id="ARBA00022448"/>
    </source>
</evidence>
<evidence type="ECO:0000256" key="8">
    <source>
        <dbReference type="ARBA" id="ARBA00023136"/>
    </source>
</evidence>
<evidence type="ECO:0000313" key="14">
    <source>
        <dbReference type="EMBL" id="MFD0964561.1"/>
    </source>
</evidence>
<evidence type="ECO:0000256" key="7">
    <source>
        <dbReference type="ARBA" id="ARBA00023077"/>
    </source>
</evidence>
<dbReference type="EMBL" id="JBHTJM010000009">
    <property type="protein sequence ID" value="MFD0964561.1"/>
    <property type="molecule type" value="Genomic_DNA"/>
</dbReference>
<comment type="similarity">
    <text evidence="2 10 11">Belongs to the TonB-dependent receptor family.</text>
</comment>
<dbReference type="Pfam" id="PF07715">
    <property type="entry name" value="Plug"/>
    <property type="match status" value="1"/>
</dbReference>
<organism evidence="14 15">
    <name type="scientific">Pseudofulvibacter geojedonensis</name>
    <dbReference type="NCBI Taxonomy" id="1123758"/>
    <lineage>
        <taxon>Bacteria</taxon>
        <taxon>Pseudomonadati</taxon>
        <taxon>Bacteroidota</taxon>
        <taxon>Flavobacteriia</taxon>
        <taxon>Flavobacteriales</taxon>
        <taxon>Flavobacteriaceae</taxon>
        <taxon>Pseudofulvibacter</taxon>
    </lineage>
</organism>
<dbReference type="InterPro" id="IPR000531">
    <property type="entry name" value="Beta-barrel_TonB"/>
</dbReference>
<reference evidence="15" key="1">
    <citation type="journal article" date="2019" name="Int. J. Syst. Evol. Microbiol.">
        <title>The Global Catalogue of Microorganisms (GCM) 10K type strain sequencing project: providing services to taxonomists for standard genome sequencing and annotation.</title>
        <authorList>
            <consortium name="The Broad Institute Genomics Platform"/>
            <consortium name="The Broad Institute Genome Sequencing Center for Infectious Disease"/>
            <person name="Wu L."/>
            <person name="Ma J."/>
        </authorList>
    </citation>
    <scope>NUCLEOTIDE SEQUENCE [LARGE SCALE GENOMIC DNA]</scope>
    <source>
        <strain evidence="15">CCUG 62114</strain>
    </source>
</reference>
<dbReference type="InterPro" id="IPR039426">
    <property type="entry name" value="TonB-dep_rcpt-like"/>
</dbReference>
<dbReference type="InterPro" id="IPR037066">
    <property type="entry name" value="Plug_dom_sf"/>
</dbReference>
<evidence type="ECO:0000259" key="12">
    <source>
        <dbReference type="Pfam" id="PF00593"/>
    </source>
</evidence>
<keyword evidence="8 10" id="KW-0472">Membrane</keyword>
<keyword evidence="15" id="KW-1185">Reference proteome</keyword>
<comment type="subcellular location">
    <subcellularLocation>
        <location evidence="1 10">Cell outer membrane</location>
        <topology evidence="1 10">Multi-pass membrane protein</topology>
    </subcellularLocation>
</comment>
<keyword evidence="4 10" id="KW-1134">Transmembrane beta strand</keyword>
<dbReference type="Gene3D" id="2.40.170.20">
    <property type="entry name" value="TonB-dependent receptor, beta-barrel domain"/>
    <property type="match status" value="1"/>
</dbReference>
<dbReference type="PROSITE" id="PS01156">
    <property type="entry name" value="TONB_DEPENDENT_REC_2"/>
    <property type="match status" value="1"/>
</dbReference>
<keyword evidence="9 10" id="KW-0998">Cell outer membrane</keyword>
<dbReference type="Gene3D" id="2.170.130.10">
    <property type="entry name" value="TonB-dependent receptor, plug domain"/>
    <property type="match status" value="1"/>
</dbReference>
<evidence type="ECO:0000256" key="11">
    <source>
        <dbReference type="RuleBase" id="RU003357"/>
    </source>
</evidence>
<dbReference type="PROSITE" id="PS52016">
    <property type="entry name" value="TONB_DEPENDENT_REC_3"/>
    <property type="match status" value="1"/>
</dbReference>
<proteinExistence type="inferred from homology"/>
<evidence type="ECO:0000259" key="13">
    <source>
        <dbReference type="Pfam" id="PF07715"/>
    </source>
</evidence>
<name>A0ABW3I3W5_9FLAO</name>
<feature type="domain" description="TonB-dependent receptor plug" evidence="13">
    <location>
        <begin position="116"/>
        <end position="221"/>
    </location>
</feature>
<evidence type="ECO:0000256" key="2">
    <source>
        <dbReference type="ARBA" id="ARBA00009810"/>
    </source>
</evidence>
<evidence type="ECO:0000256" key="5">
    <source>
        <dbReference type="ARBA" id="ARBA00022692"/>
    </source>
</evidence>
<keyword evidence="3 10" id="KW-0813">Transport</keyword>
<evidence type="ECO:0000256" key="9">
    <source>
        <dbReference type="ARBA" id="ARBA00023237"/>
    </source>
</evidence>
<evidence type="ECO:0000256" key="10">
    <source>
        <dbReference type="PROSITE-ProRule" id="PRU01360"/>
    </source>
</evidence>
<dbReference type="InterPro" id="IPR012910">
    <property type="entry name" value="Plug_dom"/>
</dbReference>
<evidence type="ECO:0000256" key="6">
    <source>
        <dbReference type="ARBA" id="ARBA00022729"/>
    </source>
</evidence>
<keyword evidence="14" id="KW-0675">Receptor</keyword>
<evidence type="ECO:0000313" key="15">
    <source>
        <dbReference type="Proteomes" id="UP001596997"/>
    </source>
</evidence>
<dbReference type="Proteomes" id="UP001596997">
    <property type="component" value="Unassembled WGS sequence"/>
</dbReference>
<protein>
    <submittedName>
        <fullName evidence="14">TonB-dependent receptor plug domain-containing protein</fullName>
    </submittedName>
</protein>
<dbReference type="Pfam" id="PF00593">
    <property type="entry name" value="TonB_dep_Rec_b-barrel"/>
    <property type="match status" value="1"/>
</dbReference>
<keyword evidence="7 11" id="KW-0798">TonB box</keyword>
<comment type="caution">
    <text evidence="14">The sequence shown here is derived from an EMBL/GenBank/DDBJ whole genome shotgun (WGS) entry which is preliminary data.</text>
</comment>
<evidence type="ECO:0000256" key="1">
    <source>
        <dbReference type="ARBA" id="ARBA00004571"/>
    </source>
</evidence>
<gene>
    <name evidence="14" type="ORF">ACFQ1O_11155</name>
</gene>
<dbReference type="PANTHER" id="PTHR30069">
    <property type="entry name" value="TONB-DEPENDENT OUTER MEMBRANE RECEPTOR"/>
    <property type="match status" value="1"/>
</dbReference>
<dbReference type="SUPFAM" id="SSF56935">
    <property type="entry name" value="Porins"/>
    <property type="match status" value="1"/>
</dbReference>
<dbReference type="PANTHER" id="PTHR30069:SF41">
    <property type="entry name" value="HEME_HEMOPEXIN UTILIZATION PROTEIN C"/>
    <property type="match status" value="1"/>
</dbReference>
<accession>A0ABW3I3W5</accession>
<dbReference type="InterPro" id="IPR036942">
    <property type="entry name" value="Beta-barrel_TonB_sf"/>
</dbReference>